<comment type="catalytic activity">
    <reaction evidence="9">
        <text>L-seryl-[protein] + ATP = O-phospho-L-seryl-[protein] + ADP + H(+)</text>
        <dbReference type="Rhea" id="RHEA:17989"/>
        <dbReference type="Rhea" id="RHEA-COMP:9863"/>
        <dbReference type="Rhea" id="RHEA-COMP:11604"/>
        <dbReference type="ChEBI" id="CHEBI:15378"/>
        <dbReference type="ChEBI" id="CHEBI:29999"/>
        <dbReference type="ChEBI" id="CHEBI:30616"/>
        <dbReference type="ChEBI" id="CHEBI:83421"/>
        <dbReference type="ChEBI" id="CHEBI:456216"/>
        <dbReference type="EC" id="2.7.11.1"/>
    </reaction>
</comment>
<feature type="domain" description="Protein kinase" evidence="11">
    <location>
        <begin position="155"/>
        <end position="474"/>
    </location>
</feature>
<protein>
    <recommendedName>
        <fullName evidence="1">non-specific serine/threonine protein kinase</fullName>
        <ecNumber evidence="1">2.7.11.1</ecNumber>
    </recommendedName>
</protein>
<dbReference type="InterPro" id="IPR050339">
    <property type="entry name" value="CC_SR_Kinase"/>
</dbReference>
<dbReference type="Gene3D" id="1.10.510.10">
    <property type="entry name" value="Transferase(Phosphotransferase) domain 1"/>
    <property type="match status" value="1"/>
</dbReference>
<reference evidence="12" key="1">
    <citation type="journal article" date="2021" name="Nat. Commun.">
        <title>Genetic determinants of endophytism in the Arabidopsis root mycobiome.</title>
        <authorList>
            <person name="Mesny F."/>
            <person name="Miyauchi S."/>
            <person name="Thiergart T."/>
            <person name="Pickel B."/>
            <person name="Atanasova L."/>
            <person name="Karlsson M."/>
            <person name="Huettel B."/>
            <person name="Barry K.W."/>
            <person name="Haridas S."/>
            <person name="Chen C."/>
            <person name="Bauer D."/>
            <person name="Andreopoulos W."/>
            <person name="Pangilinan J."/>
            <person name="LaButti K."/>
            <person name="Riley R."/>
            <person name="Lipzen A."/>
            <person name="Clum A."/>
            <person name="Drula E."/>
            <person name="Henrissat B."/>
            <person name="Kohler A."/>
            <person name="Grigoriev I.V."/>
            <person name="Martin F.M."/>
            <person name="Hacquard S."/>
        </authorList>
    </citation>
    <scope>NUCLEOTIDE SEQUENCE</scope>
    <source>
        <strain evidence="12">MPI-CAGE-CH-0235</strain>
    </source>
</reference>
<evidence type="ECO:0000256" key="8">
    <source>
        <dbReference type="ARBA" id="ARBA00047899"/>
    </source>
</evidence>
<keyword evidence="13" id="KW-1185">Reference proteome</keyword>
<name>A0A8K0SYQ9_9HYPO</name>
<organism evidence="12 13">
    <name type="scientific">Stachybotrys elegans</name>
    <dbReference type="NCBI Taxonomy" id="80388"/>
    <lineage>
        <taxon>Eukaryota</taxon>
        <taxon>Fungi</taxon>
        <taxon>Dikarya</taxon>
        <taxon>Ascomycota</taxon>
        <taxon>Pezizomycotina</taxon>
        <taxon>Sordariomycetes</taxon>
        <taxon>Hypocreomycetidae</taxon>
        <taxon>Hypocreales</taxon>
        <taxon>Stachybotryaceae</taxon>
        <taxon>Stachybotrys</taxon>
    </lineage>
</organism>
<evidence type="ECO:0000313" key="12">
    <source>
        <dbReference type="EMBL" id="KAH7324374.1"/>
    </source>
</evidence>
<dbReference type="PROSITE" id="PS00108">
    <property type="entry name" value="PROTEIN_KINASE_ST"/>
    <property type="match status" value="1"/>
</dbReference>
<dbReference type="PROSITE" id="PS50011">
    <property type="entry name" value="PROTEIN_KINASE_DOM"/>
    <property type="match status" value="1"/>
</dbReference>
<dbReference type="GO" id="GO:0005524">
    <property type="term" value="F:ATP binding"/>
    <property type="evidence" value="ECO:0007669"/>
    <property type="project" value="UniProtKB-KW"/>
</dbReference>
<evidence type="ECO:0000256" key="10">
    <source>
        <dbReference type="SAM" id="MobiDB-lite"/>
    </source>
</evidence>
<dbReference type="InterPro" id="IPR011009">
    <property type="entry name" value="Kinase-like_dom_sf"/>
</dbReference>
<evidence type="ECO:0000259" key="11">
    <source>
        <dbReference type="PROSITE" id="PS50011"/>
    </source>
</evidence>
<dbReference type="OrthoDB" id="1405469at2759"/>
<evidence type="ECO:0000256" key="3">
    <source>
        <dbReference type="ARBA" id="ARBA00022679"/>
    </source>
</evidence>
<dbReference type="GO" id="GO:0005737">
    <property type="term" value="C:cytoplasm"/>
    <property type="evidence" value="ECO:0007669"/>
    <property type="project" value="TreeGrafter"/>
</dbReference>
<feature type="region of interest" description="Disordered" evidence="10">
    <location>
        <begin position="474"/>
        <end position="552"/>
    </location>
</feature>
<gene>
    <name evidence="12" type="ORF">B0I35DRAFT_424025</name>
</gene>
<dbReference type="FunFam" id="3.30.200.20:FF:000306">
    <property type="entry name" value="IKS protein kinase"/>
    <property type="match status" value="1"/>
</dbReference>
<comment type="similarity">
    <text evidence="7">Belongs to the protein kinase superfamily. Ser/Thr protein kinase family. GCN2 subfamily.</text>
</comment>
<dbReference type="GO" id="GO:0005634">
    <property type="term" value="C:nucleus"/>
    <property type="evidence" value="ECO:0007669"/>
    <property type="project" value="TreeGrafter"/>
</dbReference>
<dbReference type="Proteomes" id="UP000813444">
    <property type="component" value="Unassembled WGS sequence"/>
</dbReference>
<sequence>MSLIPYNPREGREIVLRHRNAIVVRDSASQRLEIRGLPECPTCHQPLQRSSHATDRSYDRSFEMDHDSYVDPDYFRMLRAGNQVQDSEYAPSSPIRRMFQPALASTSRVASPSSVSSPMIDDEADFLSSSPGVAQAEGSRIRKEAFSPNYFNTFFVEEKVLGKGGKGVVLLVRHEIDGCHLGHFACKRVPVGDDHAWLEKVLIEVELLAKLSHPNLVSYRHVWLEDVRLTRFGPSVACAFILQQYCNGGDLHQYVVGNSPGEMTKEELKARMRRRSKSRAESPREALTTKTLSFDMIYSLFKDITSGVAYLHAANYIHRDLKPNNCLLHQEGNTLTCLISDFGEVQAENVVRKSTGSTGTISYCAPEVLKVDATGRYGNFTTKSDIFSLGMILYFMCFGRLPYRSANALHEELEDIDELRAEITGWQGFQDERRERPDLPSRLYQLLKKLLALEPAQRPSAAEVLNAMRSESNLDGMAKERASSPPVEIRGGRVQNLDSPATPGTPISDPHKSSRGRHQTLEEIPWSRSPTRREEESPSALRKRRLSSNHATAMAITRSRDGFDRHTLVHEAIDSAEDELTTPQPFSPPLLMAPPRTGIAALRHRIMVSVLDITRALGLEQSQLGYLARFSLFLIKLATLGRSCWPYMSHLNVSIPLMMVASLDLGLPATRTTTVLPHQGQLNRGFSRFWGFGTSLLLLALHVGILWLANHWGTLCISLSPSDDWKAWDLPPLPP</sequence>
<keyword evidence="6" id="KW-0067">ATP-binding</keyword>
<dbReference type="PANTHER" id="PTHR11042:SF138">
    <property type="entry name" value="SERINE_THREONINE-PROTEIN KINASE IKS1-RELATED"/>
    <property type="match status" value="1"/>
</dbReference>
<evidence type="ECO:0000256" key="1">
    <source>
        <dbReference type="ARBA" id="ARBA00012513"/>
    </source>
</evidence>
<dbReference type="SUPFAM" id="SSF56112">
    <property type="entry name" value="Protein kinase-like (PK-like)"/>
    <property type="match status" value="1"/>
</dbReference>
<dbReference type="Gene3D" id="3.30.200.20">
    <property type="entry name" value="Phosphorylase Kinase, domain 1"/>
    <property type="match status" value="1"/>
</dbReference>
<dbReference type="AlphaFoldDB" id="A0A8K0SYQ9"/>
<evidence type="ECO:0000313" key="13">
    <source>
        <dbReference type="Proteomes" id="UP000813444"/>
    </source>
</evidence>
<dbReference type="InterPro" id="IPR008271">
    <property type="entry name" value="Ser/Thr_kinase_AS"/>
</dbReference>
<evidence type="ECO:0000256" key="5">
    <source>
        <dbReference type="ARBA" id="ARBA00022777"/>
    </source>
</evidence>
<evidence type="ECO:0000256" key="4">
    <source>
        <dbReference type="ARBA" id="ARBA00022741"/>
    </source>
</evidence>
<comment type="catalytic activity">
    <reaction evidence="8">
        <text>L-threonyl-[protein] + ATP = O-phospho-L-threonyl-[protein] + ADP + H(+)</text>
        <dbReference type="Rhea" id="RHEA:46608"/>
        <dbReference type="Rhea" id="RHEA-COMP:11060"/>
        <dbReference type="Rhea" id="RHEA-COMP:11605"/>
        <dbReference type="ChEBI" id="CHEBI:15378"/>
        <dbReference type="ChEBI" id="CHEBI:30013"/>
        <dbReference type="ChEBI" id="CHEBI:30616"/>
        <dbReference type="ChEBI" id="CHEBI:61977"/>
        <dbReference type="ChEBI" id="CHEBI:456216"/>
        <dbReference type="EC" id="2.7.11.1"/>
    </reaction>
</comment>
<dbReference type="Pfam" id="PF00069">
    <property type="entry name" value="Pkinase"/>
    <property type="match status" value="1"/>
</dbReference>
<comment type="caution">
    <text evidence="12">The sequence shown here is derived from an EMBL/GenBank/DDBJ whole genome shotgun (WGS) entry which is preliminary data.</text>
</comment>
<evidence type="ECO:0000256" key="2">
    <source>
        <dbReference type="ARBA" id="ARBA00022527"/>
    </source>
</evidence>
<dbReference type="GO" id="GO:0004674">
    <property type="term" value="F:protein serine/threonine kinase activity"/>
    <property type="evidence" value="ECO:0007669"/>
    <property type="project" value="UniProtKB-KW"/>
</dbReference>
<dbReference type="PANTHER" id="PTHR11042">
    <property type="entry name" value="EUKARYOTIC TRANSLATION INITIATION FACTOR 2-ALPHA KINASE EIF2-ALPHA KINASE -RELATED"/>
    <property type="match status" value="1"/>
</dbReference>
<keyword evidence="2" id="KW-0723">Serine/threonine-protein kinase</keyword>
<keyword evidence="4" id="KW-0547">Nucleotide-binding</keyword>
<keyword evidence="3" id="KW-0808">Transferase</keyword>
<dbReference type="FunFam" id="1.10.510.10:FF:000699">
    <property type="entry name" value="Probable serine/threonine-protein kinase iksA"/>
    <property type="match status" value="1"/>
</dbReference>
<evidence type="ECO:0000256" key="9">
    <source>
        <dbReference type="ARBA" id="ARBA00048679"/>
    </source>
</evidence>
<dbReference type="SMART" id="SM00220">
    <property type="entry name" value="S_TKc"/>
    <property type="match status" value="1"/>
</dbReference>
<accession>A0A8K0SYQ9</accession>
<keyword evidence="5 12" id="KW-0418">Kinase</keyword>
<dbReference type="EMBL" id="JAGPNK010000003">
    <property type="protein sequence ID" value="KAH7324374.1"/>
    <property type="molecule type" value="Genomic_DNA"/>
</dbReference>
<dbReference type="InterPro" id="IPR000719">
    <property type="entry name" value="Prot_kinase_dom"/>
</dbReference>
<evidence type="ECO:0000256" key="6">
    <source>
        <dbReference type="ARBA" id="ARBA00022840"/>
    </source>
</evidence>
<dbReference type="EC" id="2.7.11.1" evidence="1"/>
<proteinExistence type="inferred from homology"/>
<evidence type="ECO:0000256" key="7">
    <source>
        <dbReference type="ARBA" id="ARBA00037982"/>
    </source>
</evidence>